<evidence type="ECO:0000313" key="2">
    <source>
        <dbReference type="Proteomes" id="UP000015102"/>
    </source>
</evidence>
<sequence length="108" mass="12212">MSAQYVLSTIKNYRGISLLSLAYIMSEHLKPHVIRLSVHINAVLCLESLRTINFSHSDRSLKRPMSSTSTPTTYSLISVKLMIFQQAMSFSEQWTNLAFLKNSSNSAK</sequence>
<name>T1H1A8_MEGSC</name>
<protein>
    <submittedName>
        <fullName evidence="1">Uncharacterized protein</fullName>
    </submittedName>
</protein>
<reference evidence="2" key="1">
    <citation type="submission" date="2013-02" db="EMBL/GenBank/DDBJ databases">
        <authorList>
            <person name="Hughes D."/>
        </authorList>
    </citation>
    <scope>NUCLEOTIDE SEQUENCE</scope>
    <source>
        <strain>Durham</strain>
        <strain evidence="2">NC isolate 2 -- Noor lab</strain>
    </source>
</reference>
<dbReference type="AlphaFoldDB" id="T1H1A8"/>
<reference evidence="1" key="2">
    <citation type="submission" date="2015-06" db="UniProtKB">
        <authorList>
            <consortium name="EnsemblMetazoa"/>
        </authorList>
    </citation>
    <scope>IDENTIFICATION</scope>
</reference>
<organism evidence="1 2">
    <name type="scientific">Megaselia scalaris</name>
    <name type="common">Humpbacked fly</name>
    <name type="synonym">Phora scalaris</name>
    <dbReference type="NCBI Taxonomy" id="36166"/>
    <lineage>
        <taxon>Eukaryota</taxon>
        <taxon>Metazoa</taxon>
        <taxon>Ecdysozoa</taxon>
        <taxon>Arthropoda</taxon>
        <taxon>Hexapoda</taxon>
        <taxon>Insecta</taxon>
        <taxon>Pterygota</taxon>
        <taxon>Neoptera</taxon>
        <taxon>Endopterygota</taxon>
        <taxon>Diptera</taxon>
        <taxon>Brachycera</taxon>
        <taxon>Muscomorpha</taxon>
        <taxon>Platypezoidea</taxon>
        <taxon>Phoridae</taxon>
        <taxon>Megaseliini</taxon>
        <taxon>Megaselia</taxon>
    </lineage>
</organism>
<dbReference type="EnsemblMetazoa" id="MESCA009965-RA">
    <property type="protein sequence ID" value="MESCA009965-PA"/>
    <property type="gene ID" value="MESCA009965"/>
</dbReference>
<keyword evidence="2" id="KW-1185">Reference proteome</keyword>
<accession>T1H1A8</accession>
<proteinExistence type="predicted"/>
<dbReference type="Proteomes" id="UP000015102">
    <property type="component" value="Unassembled WGS sequence"/>
</dbReference>
<dbReference type="HOGENOM" id="CLU_2199964_0_0_1"/>
<dbReference type="EMBL" id="CAQQ02108908">
    <property type="status" value="NOT_ANNOTATED_CDS"/>
    <property type="molecule type" value="Genomic_DNA"/>
</dbReference>
<evidence type="ECO:0000313" key="1">
    <source>
        <dbReference type="EnsemblMetazoa" id="MESCA009965-PA"/>
    </source>
</evidence>